<feature type="region of interest" description="Disordered" evidence="1">
    <location>
        <begin position="285"/>
        <end position="332"/>
    </location>
</feature>
<organism evidence="2 3">
    <name type="scientific">Chaetomidium leptoderma</name>
    <dbReference type="NCBI Taxonomy" id="669021"/>
    <lineage>
        <taxon>Eukaryota</taxon>
        <taxon>Fungi</taxon>
        <taxon>Dikarya</taxon>
        <taxon>Ascomycota</taxon>
        <taxon>Pezizomycotina</taxon>
        <taxon>Sordariomycetes</taxon>
        <taxon>Sordariomycetidae</taxon>
        <taxon>Sordariales</taxon>
        <taxon>Chaetomiaceae</taxon>
        <taxon>Chaetomidium</taxon>
    </lineage>
</organism>
<evidence type="ECO:0000256" key="1">
    <source>
        <dbReference type="SAM" id="MobiDB-lite"/>
    </source>
</evidence>
<dbReference type="Proteomes" id="UP001302745">
    <property type="component" value="Unassembled WGS sequence"/>
</dbReference>
<protein>
    <submittedName>
        <fullName evidence="2">Uncharacterized protein</fullName>
    </submittedName>
</protein>
<evidence type="ECO:0000313" key="2">
    <source>
        <dbReference type="EMBL" id="KAK4153311.1"/>
    </source>
</evidence>
<reference evidence="2" key="1">
    <citation type="journal article" date="2023" name="Mol. Phylogenet. Evol.">
        <title>Genome-scale phylogeny and comparative genomics of the fungal order Sordariales.</title>
        <authorList>
            <person name="Hensen N."/>
            <person name="Bonometti L."/>
            <person name="Westerberg I."/>
            <person name="Brannstrom I.O."/>
            <person name="Guillou S."/>
            <person name="Cros-Aarteil S."/>
            <person name="Calhoun S."/>
            <person name="Haridas S."/>
            <person name="Kuo A."/>
            <person name="Mondo S."/>
            <person name="Pangilinan J."/>
            <person name="Riley R."/>
            <person name="LaButti K."/>
            <person name="Andreopoulos B."/>
            <person name="Lipzen A."/>
            <person name="Chen C."/>
            <person name="Yan M."/>
            <person name="Daum C."/>
            <person name="Ng V."/>
            <person name="Clum A."/>
            <person name="Steindorff A."/>
            <person name="Ohm R.A."/>
            <person name="Martin F."/>
            <person name="Silar P."/>
            <person name="Natvig D.O."/>
            <person name="Lalanne C."/>
            <person name="Gautier V."/>
            <person name="Ament-Velasquez S.L."/>
            <person name="Kruys A."/>
            <person name="Hutchinson M.I."/>
            <person name="Powell A.J."/>
            <person name="Barry K."/>
            <person name="Miller A.N."/>
            <person name="Grigoriev I.V."/>
            <person name="Debuchy R."/>
            <person name="Gladieux P."/>
            <person name="Hiltunen Thoren M."/>
            <person name="Johannesson H."/>
        </authorList>
    </citation>
    <scope>NUCLEOTIDE SEQUENCE</scope>
    <source>
        <strain evidence="2">CBS 538.74</strain>
    </source>
</reference>
<feature type="compositionally biased region" description="Low complexity" evidence="1">
    <location>
        <begin position="322"/>
        <end position="332"/>
    </location>
</feature>
<feature type="region of interest" description="Disordered" evidence="1">
    <location>
        <begin position="160"/>
        <end position="259"/>
    </location>
</feature>
<accession>A0AAN6VM55</accession>
<sequence length="332" mass="36377">MAPIRRYLRITKYSVLECRIYLDNPALAQSWLLNPRDPILPKVIESVRPLVLPKLREEKERERSKKKSKKRSIKDVVVEDDFEVSIFLTETDTRHSLLHKKKLFRDKIQTRLTSNSSKLMGASSDEPIDVEGQFPQAAAESDDVPILREEDDDDQDATALAEIPMVDETIADTDLTNRRLKRRRPRDQGQEAEGGSDGGSDVEVIDDSDSSADNLFVGDGESEGSEGGEAAIGQPPSKRRKEKAAAGGDTAGRDDKKKMAMDISYEGFAIYGRVLCLVVKRRGDGGGRLGSSAAPSSNKSQSSRPGGQAMMENWIASTQLPDDAAAGDADAL</sequence>
<comment type="caution">
    <text evidence="2">The sequence shown here is derived from an EMBL/GenBank/DDBJ whole genome shotgun (WGS) entry which is preliminary data.</text>
</comment>
<name>A0AAN6VM55_9PEZI</name>
<keyword evidence="3" id="KW-1185">Reference proteome</keyword>
<evidence type="ECO:0000313" key="3">
    <source>
        <dbReference type="Proteomes" id="UP001302745"/>
    </source>
</evidence>
<feature type="compositionally biased region" description="Low complexity" evidence="1">
    <location>
        <begin position="290"/>
        <end position="303"/>
    </location>
</feature>
<proteinExistence type="predicted"/>
<dbReference type="AlphaFoldDB" id="A0AAN6VM55"/>
<dbReference type="EMBL" id="MU856944">
    <property type="protein sequence ID" value="KAK4153311.1"/>
    <property type="molecule type" value="Genomic_DNA"/>
</dbReference>
<dbReference type="PANTHER" id="PTHR40635:SF1">
    <property type="match status" value="1"/>
</dbReference>
<gene>
    <name evidence="2" type="ORF">C8A00DRAFT_15457</name>
</gene>
<reference evidence="2" key="2">
    <citation type="submission" date="2023-05" db="EMBL/GenBank/DDBJ databases">
        <authorList>
            <consortium name="Lawrence Berkeley National Laboratory"/>
            <person name="Steindorff A."/>
            <person name="Hensen N."/>
            <person name="Bonometti L."/>
            <person name="Westerberg I."/>
            <person name="Brannstrom I.O."/>
            <person name="Guillou S."/>
            <person name="Cros-Aarteil S."/>
            <person name="Calhoun S."/>
            <person name="Haridas S."/>
            <person name="Kuo A."/>
            <person name="Mondo S."/>
            <person name="Pangilinan J."/>
            <person name="Riley R."/>
            <person name="Labutti K."/>
            <person name="Andreopoulos B."/>
            <person name="Lipzen A."/>
            <person name="Chen C."/>
            <person name="Yanf M."/>
            <person name="Daum C."/>
            <person name="Ng V."/>
            <person name="Clum A."/>
            <person name="Ohm R."/>
            <person name="Martin F."/>
            <person name="Silar P."/>
            <person name="Natvig D."/>
            <person name="Lalanne C."/>
            <person name="Gautier V."/>
            <person name="Ament-Velasquez S.L."/>
            <person name="Kruys A."/>
            <person name="Hutchinson M.I."/>
            <person name="Powell A.J."/>
            <person name="Barry K."/>
            <person name="Miller A.N."/>
            <person name="Grigoriev I.V."/>
            <person name="Debuchy R."/>
            <person name="Gladieux P."/>
            <person name="Thoren M.H."/>
            <person name="Johannesson H."/>
        </authorList>
    </citation>
    <scope>NUCLEOTIDE SEQUENCE</scope>
    <source>
        <strain evidence="2">CBS 538.74</strain>
    </source>
</reference>
<dbReference type="PANTHER" id="PTHR40635">
    <property type="match status" value="1"/>
</dbReference>